<feature type="region of interest" description="Disordered" evidence="1">
    <location>
        <begin position="1"/>
        <end position="24"/>
    </location>
</feature>
<reference evidence="2 3" key="1">
    <citation type="journal article" date="2024" name="bioRxiv">
        <title>Comparative genomics of Cryptococcus and Kwoniella reveals pathogenesis evolution and contrasting karyotype dynamics via intercentromeric recombination or chromosome fusion.</title>
        <authorList>
            <person name="Coelho M.A."/>
            <person name="David-Palma M."/>
            <person name="Shea T."/>
            <person name="Bowers K."/>
            <person name="McGinley-Smith S."/>
            <person name="Mohammad A.W."/>
            <person name="Gnirke A."/>
            <person name="Yurkov A.M."/>
            <person name="Nowrousian M."/>
            <person name="Sun S."/>
            <person name="Cuomo C.A."/>
            <person name="Heitman J."/>
        </authorList>
    </citation>
    <scope>NUCLEOTIDE SEQUENCE [LARGE SCALE GENOMIC DNA]</scope>
    <source>
        <strain evidence="2 3">CBS 13917</strain>
    </source>
</reference>
<dbReference type="Gene3D" id="3.30.230.90">
    <property type="match status" value="1"/>
</dbReference>
<dbReference type="EMBL" id="JBCAWK010000007">
    <property type="protein sequence ID" value="KAK8853250.1"/>
    <property type="molecule type" value="Genomic_DNA"/>
</dbReference>
<feature type="compositionally biased region" description="Low complexity" evidence="1">
    <location>
        <begin position="90"/>
        <end position="108"/>
    </location>
</feature>
<accession>A0AAW0YY00</accession>
<comment type="caution">
    <text evidence="2">The sequence shown here is derived from an EMBL/GenBank/DDBJ whole genome shotgun (WGS) entry which is preliminary data.</text>
</comment>
<dbReference type="PANTHER" id="PTHR31051">
    <property type="entry name" value="PROTEASOME ASSEMBLY CHAPERONE 3"/>
    <property type="match status" value="1"/>
</dbReference>
<dbReference type="InterPro" id="IPR018788">
    <property type="entry name" value="Proteasome_assmbl_chp_3"/>
</dbReference>
<keyword evidence="3" id="KW-1185">Reference proteome</keyword>
<proteinExistence type="predicted"/>
<evidence type="ECO:0000313" key="2">
    <source>
        <dbReference type="EMBL" id="KAK8853250.1"/>
    </source>
</evidence>
<name>A0AAW0YY00_9TREE</name>
<evidence type="ECO:0000256" key="1">
    <source>
        <dbReference type="SAM" id="MobiDB-lite"/>
    </source>
</evidence>
<evidence type="ECO:0008006" key="4">
    <source>
        <dbReference type="Google" id="ProtNLM"/>
    </source>
</evidence>
<dbReference type="KEGG" id="kne:92181210"/>
<dbReference type="PANTHER" id="PTHR31051:SF1">
    <property type="entry name" value="PROTEASOME ASSEMBLY CHAPERONE 3"/>
    <property type="match status" value="1"/>
</dbReference>
<feature type="compositionally biased region" description="Pro residues" evidence="1">
    <location>
        <begin position="74"/>
        <end position="89"/>
    </location>
</feature>
<evidence type="ECO:0000313" key="3">
    <source>
        <dbReference type="Proteomes" id="UP001388673"/>
    </source>
</evidence>
<dbReference type="RefSeq" id="XP_066802436.1">
    <property type="nucleotide sequence ID" value="XM_066947057.1"/>
</dbReference>
<dbReference type="GeneID" id="92181210"/>
<dbReference type="InterPro" id="IPR053720">
    <property type="entry name" value="Psm_Assembly_Chaperone"/>
</dbReference>
<protein>
    <recommendedName>
        <fullName evidence="4">Proteasome assembly chaperone 3</fullName>
    </recommendedName>
</protein>
<feature type="region of interest" description="Disordered" evidence="1">
    <location>
        <begin position="69"/>
        <end position="108"/>
    </location>
</feature>
<dbReference type="AlphaFoldDB" id="A0AAW0YY00"/>
<dbReference type="GO" id="GO:0043248">
    <property type="term" value="P:proteasome assembly"/>
    <property type="evidence" value="ECO:0007669"/>
    <property type="project" value="InterPro"/>
</dbReference>
<organism evidence="2 3">
    <name type="scientific">Kwoniella newhampshirensis</name>
    <dbReference type="NCBI Taxonomy" id="1651941"/>
    <lineage>
        <taxon>Eukaryota</taxon>
        <taxon>Fungi</taxon>
        <taxon>Dikarya</taxon>
        <taxon>Basidiomycota</taxon>
        <taxon>Agaricomycotina</taxon>
        <taxon>Tremellomycetes</taxon>
        <taxon>Tremellales</taxon>
        <taxon>Cryptococcaceae</taxon>
        <taxon>Kwoniella</taxon>
    </lineage>
</organism>
<dbReference type="Proteomes" id="UP001388673">
    <property type="component" value="Unassembled WGS sequence"/>
</dbReference>
<feature type="compositionally biased region" description="Basic and acidic residues" evidence="1">
    <location>
        <begin position="1"/>
        <end position="10"/>
    </location>
</feature>
<gene>
    <name evidence="2" type="ORF">IAR55_003952</name>
</gene>
<sequence>MSSLLEEAHPVEPPSFSSLNLDTSRAPPLPSYQLRRSVAGIETELLIQTFDDRILVIVTQNGKVGCLTQASIPPHTPLPPPTRPTPIPDPTTSSSNSNSNTTSSSSTVASTSRTLSILSILPIPPPSLTLTPLLGSPPSQTLHELYVSQIATLVFWALETSGLPRRNVVVGLSLVKFSTKTEEDDDQDGGFPLELEDDARGAGHGGERERFAGIMEMVSNWNGPETS</sequence>